<dbReference type="EMBL" id="AWVF01000236">
    <property type="protein sequence ID" value="ERJ94731.1"/>
    <property type="molecule type" value="Genomic_DNA"/>
</dbReference>
<proteinExistence type="predicted"/>
<dbReference type="PROSITE" id="PS50943">
    <property type="entry name" value="HTH_CROC1"/>
    <property type="match status" value="1"/>
</dbReference>
<evidence type="ECO:0000259" key="1">
    <source>
        <dbReference type="PROSITE" id="PS50943"/>
    </source>
</evidence>
<dbReference type="Proteomes" id="UP000016662">
    <property type="component" value="Unassembled WGS sequence"/>
</dbReference>
<dbReference type="STRING" id="411473.RUMCAL_01900"/>
<dbReference type="SUPFAM" id="SSF47413">
    <property type="entry name" value="lambda repressor-like DNA-binding domains"/>
    <property type="match status" value="1"/>
</dbReference>
<dbReference type="SMART" id="SM00530">
    <property type="entry name" value="HTH_XRE"/>
    <property type="match status" value="1"/>
</dbReference>
<dbReference type="Gene3D" id="1.10.260.40">
    <property type="entry name" value="lambda repressor-like DNA-binding domains"/>
    <property type="match status" value="1"/>
</dbReference>
<protein>
    <submittedName>
        <fullName evidence="2">Bacteriophage CI repressor protein</fullName>
    </submittedName>
</protein>
<dbReference type="OrthoDB" id="2475196at2"/>
<evidence type="ECO:0000313" key="3">
    <source>
        <dbReference type="Proteomes" id="UP000016662"/>
    </source>
</evidence>
<dbReference type="eggNOG" id="COG1396">
    <property type="taxonomic scope" value="Bacteria"/>
</dbReference>
<dbReference type="InterPro" id="IPR001387">
    <property type="entry name" value="Cro/C1-type_HTH"/>
</dbReference>
<gene>
    <name evidence="2" type="ORF">RUMCAL_01900</name>
</gene>
<feature type="domain" description="HTH cro/C1-type" evidence="1">
    <location>
        <begin position="15"/>
        <end position="69"/>
    </location>
</feature>
<dbReference type="Pfam" id="PF07022">
    <property type="entry name" value="Phage_CI_repr"/>
    <property type="match status" value="1"/>
</dbReference>
<accession>U2K899</accession>
<evidence type="ECO:0000313" key="2">
    <source>
        <dbReference type="EMBL" id="ERJ94731.1"/>
    </source>
</evidence>
<dbReference type="AlphaFoldDB" id="U2K899"/>
<sequence>MHRKVVIFLSIIDNLIKLLNEKNIPQNELCAHLDITTSTFSTWKKRNSDPPSKYIIRICEFLRVSPEELLSGKKSESTMDELDEIEKKLIFDFRSLSQQGQDYIRQQMFMAREVYKKEQDLPQSNMNVG</sequence>
<dbReference type="HOGENOM" id="CLU_066192_19_2_9"/>
<keyword evidence="3" id="KW-1185">Reference proteome</keyword>
<comment type="caution">
    <text evidence="2">The sequence shown here is derived from an EMBL/GenBank/DDBJ whole genome shotgun (WGS) entry which is preliminary data.</text>
</comment>
<dbReference type="InterPro" id="IPR010744">
    <property type="entry name" value="Phage_CI_N"/>
</dbReference>
<organism evidence="2 3">
    <name type="scientific">Ruminococcus callidus ATCC 27760</name>
    <dbReference type="NCBI Taxonomy" id="411473"/>
    <lineage>
        <taxon>Bacteria</taxon>
        <taxon>Bacillati</taxon>
        <taxon>Bacillota</taxon>
        <taxon>Clostridia</taxon>
        <taxon>Eubacteriales</taxon>
        <taxon>Oscillospiraceae</taxon>
        <taxon>Ruminococcus</taxon>
    </lineage>
</organism>
<name>U2K899_9FIRM</name>
<dbReference type="InterPro" id="IPR010982">
    <property type="entry name" value="Lambda_DNA-bd_dom_sf"/>
</dbReference>
<dbReference type="GO" id="GO:0003677">
    <property type="term" value="F:DNA binding"/>
    <property type="evidence" value="ECO:0007669"/>
    <property type="project" value="InterPro"/>
</dbReference>
<reference evidence="2 3" key="1">
    <citation type="submission" date="2013-07" db="EMBL/GenBank/DDBJ databases">
        <authorList>
            <person name="Weinstock G."/>
            <person name="Sodergren E."/>
            <person name="Wylie T."/>
            <person name="Fulton L."/>
            <person name="Fulton R."/>
            <person name="Fronick C."/>
            <person name="O'Laughlin M."/>
            <person name="Godfrey J."/>
            <person name="Miner T."/>
            <person name="Herter B."/>
            <person name="Appelbaum E."/>
            <person name="Cordes M."/>
            <person name="Lek S."/>
            <person name="Wollam A."/>
            <person name="Pepin K.H."/>
            <person name="Palsikar V.B."/>
            <person name="Mitreva M."/>
            <person name="Wilson R.K."/>
        </authorList>
    </citation>
    <scope>NUCLEOTIDE SEQUENCE [LARGE SCALE GENOMIC DNA]</scope>
    <source>
        <strain evidence="2 3">ATCC 27760</strain>
    </source>
</reference>
<dbReference type="PATRIC" id="fig|411473.3.peg.1559"/>
<dbReference type="GO" id="GO:0045892">
    <property type="term" value="P:negative regulation of DNA-templated transcription"/>
    <property type="evidence" value="ECO:0007669"/>
    <property type="project" value="InterPro"/>
</dbReference>